<dbReference type="AlphaFoldDB" id="A0A2V5H5W0"/>
<sequence length="384" mass="42178">MASSEQSASREALVIVGYVVPMAGMLLTTGMRLLVKTRGQDDNFHMDDYLIMLATTLEVAYSVTMMASLGLGHGFGKHTSTVSVKDLEIFLKGEYVASHLYNVGLASTKLGILALYYRIFPVQWLSRTVIGCAIFICLWITTIEIFMGVLCRPLAAFWNPSVKGHCFNSSALSYYINCSNMVTDIFIFALPIPVILRLRTTLTKKIALCIIFSIGFITCAISAARLAYVFAQNSSDITWEGVPLAVLSAFESLGGILCANLPIIYRLFRSAAQKMTSRTGNSSSAPKTPHRQYGYGSNMYGSKNVGRRPRGVSAADDEQWIRLPNGNLSHGTTHETGNTIVTQVHEGSHTEESEEDTIELVVMPKNAITVQREFHQSVEDSNSS</sequence>
<evidence type="ECO:0000256" key="6">
    <source>
        <dbReference type="SAM" id="MobiDB-lite"/>
    </source>
</evidence>
<proteinExistence type="inferred from homology"/>
<feature type="transmembrane region" description="Helical" evidence="7">
    <location>
        <begin position="242"/>
        <end position="268"/>
    </location>
</feature>
<comment type="similarity">
    <text evidence="5">Belongs to the SAT4 family.</text>
</comment>
<feature type="transmembrane region" description="Helical" evidence="7">
    <location>
        <begin position="129"/>
        <end position="150"/>
    </location>
</feature>
<dbReference type="Proteomes" id="UP000249829">
    <property type="component" value="Unassembled WGS sequence"/>
</dbReference>
<feature type="compositionally biased region" description="Polar residues" evidence="6">
    <location>
        <begin position="277"/>
        <end position="286"/>
    </location>
</feature>
<comment type="subcellular location">
    <subcellularLocation>
        <location evidence="1">Membrane</location>
        <topology evidence="1">Multi-pass membrane protein</topology>
    </subcellularLocation>
</comment>
<dbReference type="InterPro" id="IPR049326">
    <property type="entry name" value="Rhodopsin_dom_fungi"/>
</dbReference>
<evidence type="ECO:0000313" key="9">
    <source>
        <dbReference type="EMBL" id="PYI17472.1"/>
    </source>
</evidence>
<name>A0A2V5H5W0_ASPV1</name>
<gene>
    <name evidence="9" type="ORF">BO99DRAFT_337698</name>
</gene>
<feature type="region of interest" description="Disordered" evidence="6">
    <location>
        <begin position="277"/>
        <end position="300"/>
    </location>
</feature>
<evidence type="ECO:0000256" key="2">
    <source>
        <dbReference type="ARBA" id="ARBA00022692"/>
    </source>
</evidence>
<feature type="transmembrane region" description="Helical" evidence="7">
    <location>
        <begin position="208"/>
        <end position="230"/>
    </location>
</feature>
<keyword evidence="2 7" id="KW-0812">Transmembrane</keyword>
<keyword evidence="10" id="KW-1185">Reference proteome</keyword>
<feature type="transmembrane region" description="Helical" evidence="7">
    <location>
        <begin position="50"/>
        <end position="75"/>
    </location>
</feature>
<organism evidence="9 10">
    <name type="scientific">Aspergillus violaceofuscus (strain CBS 115571)</name>
    <dbReference type="NCBI Taxonomy" id="1450538"/>
    <lineage>
        <taxon>Eukaryota</taxon>
        <taxon>Fungi</taxon>
        <taxon>Dikarya</taxon>
        <taxon>Ascomycota</taxon>
        <taxon>Pezizomycotina</taxon>
        <taxon>Eurotiomycetes</taxon>
        <taxon>Eurotiomycetidae</taxon>
        <taxon>Eurotiales</taxon>
        <taxon>Aspergillaceae</taxon>
        <taxon>Aspergillus</taxon>
    </lineage>
</organism>
<evidence type="ECO:0000256" key="3">
    <source>
        <dbReference type="ARBA" id="ARBA00022989"/>
    </source>
</evidence>
<feature type="transmembrane region" description="Helical" evidence="7">
    <location>
        <begin position="174"/>
        <end position="196"/>
    </location>
</feature>
<dbReference type="PANTHER" id="PTHR33048:SF8">
    <property type="entry name" value="INTEGRAL MEMBRANE PROTEIN-RELATED"/>
    <property type="match status" value="1"/>
</dbReference>
<dbReference type="GO" id="GO:0016020">
    <property type="term" value="C:membrane"/>
    <property type="evidence" value="ECO:0007669"/>
    <property type="project" value="UniProtKB-SubCell"/>
</dbReference>
<evidence type="ECO:0000256" key="5">
    <source>
        <dbReference type="ARBA" id="ARBA00038359"/>
    </source>
</evidence>
<evidence type="ECO:0000256" key="7">
    <source>
        <dbReference type="SAM" id="Phobius"/>
    </source>
</evidence>
<feature type="transmembrane region" description="Helical" evidence="7">
    <location>
        <begin position="12"/>
        <end position="29"/>
    </location>
</feature>
<protein>
    <submittedName>
        <fullName evidence="9">Integral membrane PTH11-like protein</fullName>
    </submittedName>
</protein>
<dbReference type="PANTHER" id="PTHR33048">
    <property type="entry name" value="PTH11-LIKE INTEGRAL MEMBRANE PROTEIN (AFU_ORTHOLOGUE AFUA_5G11245)"/>
    <property type="match status" value="1"/>
</dbReference>
<keyword evidence="4 7" id="KW-0472">Membrane</keyword>
<accession>A0A2V5H5W0</accession>
<dbReference type="InterPro" id="IPR052337">
    <property type="entry name" value="SAT4-like"/>
</dbReference>
<feature type="domain" description="Rhodopsin" evidence="8">
    <location>
        <begin position="32"/>
        <end position="269"/>
    </location>
</feature>
<evidence type="ECO:0000256" key="4">
    <source>
        <dbReference type="ARBA" id="ARBA00023136"/>
    </source>
</evidence>
<dbReference type="OMA" id="ATIEIFM"/>
<evidence type="ECO:0000313" key="10">
    <source>
        <dbReference type="Proteomes" id="UP000249829"/>
    </source>
</evidence>
<dbReference type="Pfam" id="PF20684">
    <property type="entry name" value="Fung_rhodopsin"/>
    <property type="match status" value="1"/>
</dbReference>
<evidence type="ECO:0000256" key="1">
    <source>
        <dbReference type="ARBA" id="ARBA00004141"/>
    </source>
</evidence>
<dbReference type="EMBL" id="KZ825156">
    <property type="protein sequence ID" value="PYI17472.1"/>
    <property type="molecule type" value="Genomic_DNA"/>
</dbReference>
<evidence type="ECO:0000259" key="8">
    <source>
        <dbReference type="Pfam" id="PF20684"/>
    </source>
</evidence>
<keyword evidence="3 7" id="KW-1133">Transmembrane helix</keyword>
<reference evidence="9 10" key="1">
    <citation type="submission" date="2018-02" db="EMBL/GenBank/DDBJ databases">
        <title>The genomes of Aspergillus section Nigri reveals drivers in fungal speciation.</title>
        <authorList>
            <consortium name="DOE Joint Genome Institute"/>
            <person name="Vesth T.C."/>
            <person name="Nybo J."/>
            <person name="Theobald S."/>
            <person name="Brandl J."/>
            <person name="Frisvad J.C."/>
            <person name="Nielsen K.F."/>
            <person name="Lyhne E.K."/>
            <person name="Kogle M.E."/>
            <person name="Kuo A."/>
            <person name="Riley R."/>
            <person name="Clum A."/>
            <person name="Nolan M."/>
            <person name="Lipzen A."/>
            <person name="Salamov A."/>
            <person name="Henrissat B."/>
            <person name="Wiebenga A."/>
            <person name="De vries R.P."/>
            <person name="Grigoriev I.V."/>
            <person name="Mortensen U.H."/>
            <person name="Andersen M.R."/>
            <person name="Baker S.E."/>
        </authorList>
    </citation>
    <scope>NUCLEOTIDE SEQUENCE [LARGE SCALE GENOMIC DNA]</scope>
    <source>
        <strain evidence="9 10">CBS 115571</strain>
    </source>
</reference>